<evidence type="ECO:0000313" key="2">
    <source>
        <dbReference type="EMBL" id="PPR93075.1"/>
    </source>
</evidence>
<feature type="region of interest" description="Disordered" evidence="1">
    <location>
        <begin position="72"/>
        <end position="101"/>
    </location>
</feature>
<dbReference type="EMBL" id="KZ666883">
    <property type="protein sequence ID" value="PPR93075.1"/>
    <property type="molecule type" value="Genomic_DNA"/>
</dbReference>
<protein>
    <recommendedName>
        <fullName evidence="4">SWIM-type domain-containing protein</fullName>
    </recommendedName>
</protein>
<accession>A0A2P5WPQ7</accession>
<dbReference type="OrthoDB" id="125347at2759"/>
<reference evidence="2 3" key="1">
    <citation type="submission" date="2015-01" db="EMBL/GenBank/DDBJ databases">
        <title>Genome of allotetraploid Gossypium barbadense reveals genomic plasticity and fiber elongation in cotton evolution.</title>
        <authorList>
            <person name="Chen X."/>
            <person name="Liu X."/>
            <person name="Zhao B."/>
            <person name="Zheng H."/>
            <person name="Hu Y."/>
            <person name="Lu G."/>
            <person name="Yang C."/>
            <person name="Chen J."/>
            <person name="Shan C."/>
            <person name="Zhang L."/>
            <person name="Zhou Y."/>
            <person name="Wang L."/>
            <person name="Guo W."/>
            <person name="Bai Y."/>
            <person name="Ruan J."/>
            <person name="Shangguan X."/>
            <person name="Mao Y."/>
            <person name="Jiang J."/>
            <person name="Zhu Y."/>
            <person name="Lei J."/>
            <person name="Kang H."/>
            <person name="Chen S."/>
            <person name="He X."/>
            <person name="Wang R."/>
            <person name="Wang Y."/>
            <person name="Chen J."/>
            <person name="Wang L."/>
            <person name="Yu S."/>
            <person name="Wang B."/>
            <person name="Wei J."/>
            <person name="Song S."/>
            <person name="Lu X."/>
            <person name="Gao Z."/>
            <person name="Gu W."/>
            <person name="Deng X."/>
            <person name="Ma D."/>
            <person name="Wang S."/>
            <person name="Liang W."/>
            <person name="Fang L."/>
            <person name="Cai C."/>
            <person name="Zhu X."/>
            <person name="Zhou B."/>
            <person name="Zhang Y."/>
            <person name="Chen Z."/>
            <person name="Xu S."/>
            <person name="Zhu R."/>
            <person name="Wang S."/>
            <person name="Zhang T."/>
            <person name="Zhao G."/>
        </authorList>
    </citation>
    <scope>NUCLEOTIDE SEQUENCE [LARGE SCALE GENOMIC DNA]</scope>
    <source>
        <strain evidence="3">cv. Xinhai21</strain>
        <tissue evidence="2">Leaf</tissue>
    </source>
</reference>
<gene>
    <name evidence="2" type="ORF">GOBAR_AA27599</name>
</gene>
<organism evidence="2 3">
    <name type="scientific">Gossypium barbadense</name>
    <name type="common">Sea Island cotton</name>
    <name type="synonym">Hibiscus barbadensis</name>
    <dbReference type="NCBI Taxonomy" id="3634"/>
    <lineage>
        <taxon>Eukaryota</taxon>
        <taxon>Viridiplantae</taxon>
        <taxon>Streptophyta</taxon>
        <taxon>Embryophyta</taxon>
        <taxon>Tracheophyta</taxon>
        <taxon>Spermatophyta</taxon>
        <taxon>Magnoliopsida</taxon>
        <taxon>eudicotyledons</taxon>
        <taxon>Gunneridae</taxon>
        <taxon>Pentapetalae</taxon>
        <taxon>rosids</taxon>
        <taxon>malvids</taxon>
        <taxon>Malvales</taxon>
        <taxon>Malvaceae</taxon>
        <taxon>Malvoideae</taxon>
        <taxon>Gossypium</taxon>
    </lineage>
</organism>
<evidence type="ECO:0000313" key="3">
    <source>
        <dbReference type="Proteomes" id="UP000239757"/>
    </source>
</evidence>
<evidence type="ECO:0008006" key="4">
    <source>
        <dbReference type="Google" id="ProtNLM"/>
    </source>
</evidence>
<dbReference type="AlphaFoldDB" id="A0A2P5WPQ7"/>
<feature type="compositionally biased region" description="Low complexity" evidence="1">
    <location>
        <begin position="72"/>
        <end position="97"/>
    </location>
</feature>
<evidence type="ECO:0000256" key="1">
    <source>
        <dbReference type="SAM" id="MobiDB-lite"/>
    </source>
</evidence>
<dbReference type="Proteomes" id="UP000239757">
    <property type="component" value="Unassembled WGS sequence"/>
</dbReference>
<proteinExistence type="predicted"/>
<sequence length="137" mass="15830">MLVRDRYQVECGPSNQHMVDLVENSYYCRNWDLTSIPCMHAVVVIHKKDEYPETYVKRHKVGLHNQVVAPIQQEATPTQQQATPTQQKATPTHQQTTSTYQQVAAPREKLLLKRKPTTVRWISSTQELFVPNLSMTL</sequence>
<name>A0A2P5WPQ7_GOSBA</name>